<dbReference type="EMBL" id="RAPQ01000012">
    <property type="protein sequence ID" value="RKD96844.1"/>
    <property type="molecule type" value="Genomic_DNA"/>
</dbReference>
<feature type="signal peptide" evidence="1">
    <location>
        <begin position="1"/>
        <end position="22"/>
    </location>
</feature>
<keyword evidence="3" id="KW-1185">Reference proteome</keyword>
<accession>A0A419WN67</accession>
<comment type="caution">
    <text evidence="2">The sequence shown here is derived from an EMBL/GenBank/DDBJ whole genome shotgun (WGS) entry which is preliminary data.</text>
</comment>
<dbReference type="RefSeq" id="WP_147376043.1">
    <property type="nucleotide sequence ID" value="NZ_RAPQ01000012.1"/>
</dbReference>
<evidence type="ECO:0008006" key="4">
    <source>
        <dbReference type="Google" id="ProtNLM"/>
    </source>
</evidence>
<evidence type="ECO:0000313" key="2">
    <source>
        <dbReference type="EMBL" id="RKD96844.1"/>
    </source>
</evidence>
<feature type="chain" id="PRO_5019270494" description="LTXXQ motif family protein" evidence="1">
    <location>
        <begin position="23"/>
        <end position="151"/>
    </location>
</feature>
<dbReference type="AlphaFoldDB" id="A0A419WN67"/>
<dbReference type="Proteomes" id="UP000284531">
    <property type="component" value="Unassembled WGS sequence"/>
</dbReference>
<gene>
    <name evidence="2" type="ORF">BXY64_3793</name>
</gene>
<reference evidence="2 3" key="1">
    <citation type="submission" date="2018-09" db="EMBL/GenBank/DDBJ databases">
        <title>Genomic Encyclopedia of Archaeal and Bacterial Type Strains, Phase II (KMG-II): from individual species to whole genera.</title>
        <authorList>
            <person name="Goeker M."/>
        </authorList>
    </citation>
    <scope>NUCLEOTIDE SEQUENCE [LARGE SCALE GENOMIC DNA]</scope>
    <source>
        <strain evidence="2 3">DSM 21950</strain>
    </source>
</reference>
<evidence type="ECO:0000256" key="1">
    <source>
        <dbReference type="SAM" id="SignalP"/>
    </source>
</evidence>
<proteinExistence type="predicted"/>
<sequence length="151" mass="17681">MKQIKITLTVLICLFISMNSKAQTKASTSKKLTKKEMMSELKTIYDQSIYHNYVIRKIGRQAFKTKANYSNFIEYAKIATKSRRTKLLIKIAKKTSRLKRETLLPVEAAKLVDDTYVRTKEVKRAIRKSHRAKTDKQKKRFTEYIASLGKW</sequence>
<name>A0A419WN67_9BACT</name>
<keyword evidence="1" id="KW-0732">Signal</keyword>
<protein>
    <recommendedName>
        <fullName evidence="4">LTXXQ motif family protein</fullName>
    </recommendedName>
</protein>
<dbReference type="OrthoDB" id="9828430at2"/>
<organism evidence="2 3">
    <name type="scientific">Marinifilum flexuosum</name>
    <dbReference type="NCBI Taxonomy" id="1117708"/>
    <lineage>
        <taxon>Bacteria</taxon>
        <taxon>Pseudomonadati</taxon>
        <taxon>Bacteroidota</taxon>
        <taxon>Bacteroidia</taxon>
        <taxon>Marinilabiliales</taxon>
        <taxon>Marinifilaceae</taxon>
    </lineage>
</organism>
<evidence type="ECO:0000313" key="3">
    <source>
        <dbReference type="Proteomes" id="UP000284531"/>
    </source>
</evidence>